<dbReference type="Proteomes" id="UP000799439">
    <property type="component" value="Unassembled WGS sequence"/>
</dbReference>
<comment type="caution">
    <text evidence="3">The sequence shown here is derived from an EMBL/GenBank/DDBJ whole genome shotgun (WGS) entry which is preliminary data.</text>
</comment>
<dbReference type="PANTHER" id="PTHR40640:SF1">
    <property type="entry name" value="ANCHORED GLYCOPROTEIN, PUTATIVE (AFU_ORTHOLOGUE AFUA_8G04860)-RELATED"/>
    <property type="match status" value="1"/>
</dbReference>
<dbReference type="AlphaFoldDB" id="A0A9P4IZA6"/>
<protein>
    <submittedName>
        <fullName evidence="3">Uncharacterized protein</fullName>
    </submittedName>
</protein>
<evidence type="ECO:0000313" key="3">
    <source>
        <dbReference type="EMBL" id="KAF2150430.1"/>
    </source>
</evidence>
<keyword evidence="2" id="KW-0472">Membrane</keyword>
<keyword evidence="4" id="KW-1185">Reference proteome</keyword>
<gene>
    <name evidence="3" type="ORF">K461DRAFT_295713</name>
</gene>
<dbReference type="EMBL" id="ML996089">
    <property type="protein sequence ID" value="KAF2150430.1"/>
    <property type="molecule type" value="Genomic_DNA"/>
</dbReference>
<evidence type="ECO:0000313" key="4">
    <source>
        <dbReference type="Proteomes" id="UP000799439"/>
    </source>
</evidence>
<keyword evidence="2" id="KW-1133">Transmembrane helix</keyword>
<feature type="region of interest" description="Disordered" evidence="1">
    <location>
        <begin position="157"/>
        <end position="192"/>
    </location>
</feature>
<organism evidence="3 4">
    <name type="scientific">Myriangium duriaei CBS 260.36</name>
    <dbReference type="NCBI Taxonomy" id="1168546"/>
    <lineage>
        <taxon>Eukaryota</taxon>
        <taxon>Fungi</taxon>
        <taxon>Dikarya</taxon>
        <taxon>Ascomycota</taxon>
        <taxon>Pezizomycotina</taxon>
        <taxon>Dothideomycetes</taxon>
        <taxon>Dothideomycetidae</taxon>
        <taxon>Myriangiales</taxon>
        <taxon>Myriangiaceae</taxon>
        <taxon>Myriangium</taxon>
    </lineage>
</organism>
<proteinExistence type="predicted"/>
<keyword evidence="2" id="KW-0812">Transmembrane</keyword>
<name>A0A9P4IZA6_9PEZI</name>
<dbReference type="OrthoDB" id="4991875at2759"/>
<reference evidence="3" key="1">
    <citation type="journal article" date="2020" name="Stud. Mycol.">
        <title>101 Dothideomycetes genomes: a test case for predicting lifestyles and emergence of pathogens.</title>
        <authorList>
            <person name="Haridas S."/>
            <person name="Albert R."/>
            <person name="Binder M."/>
            <person name="Bloem J."/>
            <person name="Labutti K."/>
            <person name="Salamov A."/>
            <person name="Andreopoulos B."/>
            <person name="Baker S."/>
            <person name="Barry K."/>
            <person name="Bills G."/>
            <person name="Bluhm B."/>
            <person name="Cannon C."/>
            <person name="Castanera R."/>
            <person name="Culley D."/>
            <person name="Daum C."/>
            <person name="Ezra D."/>
            <person name="Gonzalez J."/>
            <person name="Henrissat B."/>
            <person name="Kuo A."/>
            <person name="Liang C."/>
            <person name="Lipzen A."/>
            <person name="Lutzoni F."/>
            <person name="Magnuson J."/>
            <person name="Mondo S."/>
            <person name="Nolan M."/>
            <person name="Ohm R."/>
            <person name="Pangilinan J."/>
            <person name="Park H.-J."/>
            <person name="Ramirez L."/>
            <person name="Alfaro M."/>
            <person name="Sun H."/>
            <person name="Tritt A."/>
            <person name="Yoshinaga Y."/>
            <person name="Zwiers L.-H."/>
            <person name="Turgeon B."/>
            <person name="Goodwin S."/>
            <person name="Spatafora J."/>
            <person name="Crous P."/>
            <person name="Grigoriev I."/>
        </authorList>
    </citation>
    <scope>NUCLEOTIDE SEQUENCE</scope>
    <source>
        <strain evidence="3">CBS 260.36</strain>
    </source>
</reference>
<evidence type="ECO:0000256" key="2">
    <source>
        <dbReference type="SAM" id="Phobius"/>
    </source>
</evidence>
<dbReference type="PANTHER" id="PTHR40640">
    <property type="entry name" value="ANCHORED GLYCOPROTEIN, PUTATIVE (AFU_ORTHOLOGUE AFUA_8G04860)-RELATED"/>
    <property type="match status" value="1"/>
</dbReference>
<evidence type="ECO:0000256" key="1">
    <source>
        <dbReference type="SAM" id="MobiDB-lite"/>
    </source>
</evidence>
<feature type="compositionally biased region" description="Low complexity" evidence="1">
    <location>
        <begin position="157"/>
        <end position="175"/>
    </location>
</feature>
<feature type="transmembrane region" description="Helical" evidence="2">
    <location>
        <begin position="201"/>
        <end position="220"/>
    </location>
</feature>
<accession>A0A9P4IZA6</accession>
<sequence length="221" mass="21550">MSSSTSVLTYNLVGIDPNQTLVGSVISADSTATALLLNCPSGTDSDDCGIYNASVTFGPWALATPPPSASTGTYDMHITEAGDPDATGTATADAPWTFNVHCQVVSTTQINVCTTTNIGGNNDGTPTATLTNPDPTDYGATKIPITITGGLEKLAAASSSTSGSGSGSGSTSASGSGSGSGSSTGTSAAATGSHTGAASNVYGVNIGTLGLFGLLTALLIR</sequence>
<feature type="compositionally biased region" description="Low complexity" evidence="1">
    <location>
        <begin position="183"/>
        <end position="192"/>
    </location>
</feature>